<dbReference type="SMART" id="SM00249">
    <property type="entry name" value="PHD"/>
    <property type="match status" value="1"/>
</dbReference>
<keyword evidence="3" id="KW-0862">Zinc</keyword>
<feature type="compositionally biased region" description="Basic and acidic residues" evidence="4">
    <location>
        <begin position="194"/>
        <end position="212"/>
    </location>
</feature>
<protein>
    <recommendedName>
        <fullName evidence="5">Myb-like domain-containing protein</fullName>
    </recommendedName>
</protein>
<evidence type="ECO:0000256" key="1">
    <source>
        <dbReference type="ARBA" id="ARBA00022723"/>
    </source>
</evidence>
<dbReference type="InterPro" id="IPR013083">
    <property type="entry name" value="Znf_RING/FYVE/PHD"/>
</dbReference>
<feature type="domain" description="Myb-like" evidence="5">
    <location>
        <begin position="336"/>
        <end position="397"/>
    </location>
</feature>
<accession>A0AAP0CMD9</accession>
<dbReference type="PROSITE" id="PS50090">
    <property type="entry name" value="MYB_LIKE"/>
    <property type="match status" value="1"/>
</dbReference>
<proteinExistence type="predicted"/>
<evidence type="ECO:0000259" key="5">
    <source>
        <dbReference type="PROSITE" id="PS50090"/>
    </source>
</evidence>
<comment type="caution">
    <text evidence="6">The sequence shown here is derived from an EMBL/GenBank/DDBJ whole genome shotgun (WGS) entry which is preliminary data.</text>
</comment>
<reference evidence="6 7" key="1">
    <citation type="submission" date="2024-04" db="EMBL/GenBank/DDBJ databases">
        <title>The reference genome of an endangered Asteraceae, Deinandra increscens subsp. villosa, native to the Central Coast of California.</title>
        <authorList>
            <person name="Guilliams M."/>
            <person name="Hasenstab-Lehman K."/>
            <person name="Meyer R."/>
            <person name="Mcevoy S."/>
        </authorList>
    </citation>
    <scope>NUCLEOTIDE SEQUENCE [LARGE SCALE GENOMIC DNA]</scope>
    <source>
        <tissue evidence="6">Leaf</tissue>
    </source>
</reference>
<dbReference type="EMBL" id="JBCNJP010000024">
    <property type="protein sequence ID" value="KAK9056837.1"/>
    <property type="molecule type" value="Genomic_DNA"/>
</dbReference>
<feature type="compositionally biased region" description="Basic and acidic residues" evidence="4">
    <location>
        <begin position="145"/>
        <end position="156"/>
    </location>
</feature>
<evidence type="ECO:0000256" key="2">
    <source>
        <dbReference type="ARBA" id="ARBA00022771"/>
    </source>
</evidence>
<dbReference type="GO" id="GO:0008270">
    <property type="term" value="F:zinc ion binding"/>
    <property type="evidence" value="ECO:0007669"/>
    <property type="project" value="UniProtKB-KW"/>
</dbReference>
<keyword evidence="7" id="KW-1185">Reference proteome</keyword>
<dbReference type="Pfam" id="PF00249">
    <property type="entry name" value="Myb_DNA-binding"/>
    <property type="match status" value="1"/>
</dbReference>
<dbReference type="PANTHER" id="PTHR47863:SF5">
    <property type="entry name" value="HOMEODOMAIN-LIKE PROTEIN WITH RING_FYVE_PHD-TYPE ZINC FINGER DOMAIN-CONTAINING PROTEIN-RELATED"/>
    <property type="match status" value="1"/>
</dbReference>
<feature type="region of interest" description="Disordered" evidence="4">
    <location>
        <begin position="191"/>
        <end position="212"/>
    </location>
</feature>
<dbReference type="SUPFAM" id="SSF57903">
    <property type="entry name" value="FYVE/PHD zinc finger"/>
    <property type="match status" value="1"/>
</dbReference>
<organism evidence="6 7">
    <name type="scientific">Deinandra increscens subsp. villosa</name>
    <dbReference type="NCBI Taxonomy" id="3103831"/>
    <lineage>
        <taxon>Eukaryota</taxon>
        <taxon>Viridiplantae</taxon>
        <taxon>Streptophyta</taxon>
        <taxon>Embryophyta</taxon>
        <taxon>Tracheophyta</taxon>
        <taxon>Spermatophyta</taxon>
        <taxon>Magnoliopsida</taxon>
        <taxon>eudicotyledons</taxon>
        <taxon>Gunneridae</taxon>
        <taxon>Pentapetalae</taxon>
        <taxon>asterids</taxon>
        <taxon>campanulids</taxon>
        <taxon>Asterales</taxon>
        <taxon>Asteraceae</taxon>
        <taxon>Asteroideae</taxon>
        <taxon>Heliantheae alliance</taxon>
        <taxon>Madieae</taxon>
        <taxon>Madiinae</taxon>
        <taxon>Deinandra</taxon>
    </lineage>
</organism>
<dbReference type="Gene3D" id="1.10.10.60">
    <property type="entry name" value="Homeodomain-like"/>
    <property type="match status" value="1"/>
</dbReference>
<dbReference type="InterPro" id="IPR019786">
    <property type="entry name" value="Zinc_finger_PHD-type_CS"/>
</dbReference>
<name>A0AAP0CMD9_9ASTR</name>
<gene>
    <name evidence="6" type="ORF">SSX86_024201</name>
</gene>
<dbReference type="InterPro" id="IPR001005">
    <property type="entry name" value="SANT/Myb"/>
</dbReference>
<evidence type="ECO:0000313" key="7">
    <source>
        <dbReference type="Proteomes" id="UP001408789"/>
    </source>
</evidence>
<dbReference type="InterPro" id="IPR009057">
    <property type="entry name" value="Homeodomain-like_sf"/>
</dbReference>
<dbReference type="Gene3D" id="3.30.40.10">
    <property type="entry name" value="Zinc/RING finger domain, C3HC4 (zinc finger)"/>
    <property type="match status" value="1"/>
</dbReference>
<dbReference type="CDD" id="cd11660">
    <property type="entry name" value="SANT_TRF"/>
    <property type="match status" value="1"/>
</dbReference>
<evidence type="ECO:0000313" key="6">
    <source>
        <dbReference type="EMBL" id="KAK9056837.1"/>
    </source>
</evidence>
<dbReference type="InterPro" id="IPR001965">
    <property type="entry name" value="Znf_PHD"/>
</dbReference>
<sequence>MDWTENQQCVLCEKGGNLLVCSDDGCPISVHKDCMGCEAHFDDAGNFHCPYCLYKQYTAEASRLRSKVMLTKKALSIFLETKTRDDNHQEPIVEMASKEGETSSKDKVVDENHSVSLENHDEIYDSLLPEKTNEFFNRNEGVHGASKEDKTSSKDKVVDENHNVSLEHHDEIHDSLLPEKTNEVFNQNKGVHGASKEDETSSKNKVVDENHNVSLENRDETHDSLVSEKTNEVCNRNEGVRDVNTCRMMVVYKPNSDHVRKRIKSDPQTGNAKCKFKVDDQAKQSKSADIWLTLDDQSPLKRRNKSVRFNMNGRKEEPVNGANKESDQLAMANRLELKNKRCLWSEQEEEMLKEGVQKYSALTKKNLPWKKILEFGRHVFDSSRSASDLKDKWRKMAK</sequence>
<keyword evidence="2" id="KW-0863">Zinc-finger</keyword>
<keyword evidence="1" id="KW-0479">Metal-binding</keyword>
<dbReference type="Proteomes" id="UP001408789">
    <property type="component" value="Unassembled WGS sequence"/>
</dbReference>
<dbReference type="PANTHER" id="PTHR47863">
    <property type="entry name" value="RING/FYVE/PHD ZINC FINGER SUPERFAMILY PROTEIN"/>
    <property type="match status" value="1"/>
</dbReference>
<evidence type="ECO:0000256" key="3">
    <source>
        <dbReference type="ARBA" id="ARBA00022833"/>
    </source>
</evidence>
<dbReference type="PROSITE" id="PS01359">
    <property type="entry name" value="ZF_PHD_1"/>
    <property type="match status" value="1"/>
</dbReference>
<feature type="region of interest" description="Disordered" evidence="4">
    <location>
        <begin position="137"/>
        <end position="156"/>
    </location>
</feature>
<evidence type="ECO:0000256" key="4">
    <source>
        <dbReference type="SAM" id="MobiDB-lite"/>
    </source>
</evidence>
<dbReference type="SUPFAM" id="SSF46689">
    <property type="entry name" value="Homeodomain-like"/>
    <property type="match status" value="1"/>
</dbReference>
<dbReference type="InterPro" id="IPR011011">
    <property type="entry name" value="Znf_FYVE_PHD"/>
</dbReference>
<dbReference type="AlphaFoldDB" id="A0AAP0CMD9"/>